<dbReference type="SMART" id="SM00471">
    <property type="entry name" value="HDc"/>
    <property type="match status" value="1"/>
</dbReference>
<organism evidence="3 4">
    <name type="scientific">Fundidesulfovibrio magnetotacticus</name>
    <dbReference type="NCBI Taxonomy" id="2730080"/>
    <lineage>
        <taxon>Bacteria</taxon>
        <taxon>Pseudomonadati</taxon>
        <taxon>Thermodesulfobacteriota</taxon>
        <taxon>Desulfovibrionia</taxon>
        <taxon>Desulfovibrionales</taxon>
        <taxon>Desulfovibrionaceae</taxon>
        <taxon>Fundidesulfovibrio</taxon>
    </lineage>
</organism>
<dbReference type="SUPFAM" id="SSF109604">
    <property type="entry name" value="HD-domain/PDEase-like"/>
    <property type="match status" value="1"/>
</dbReference>
<evidence type="ECO:0000259" key="2">
    <source>
        <dbReference type="PROSITE" id="PS51833"/>
    </source>
</evidence>
<dbReference type="Gene3D" id="1.10.3210.10">
    <property type="entry name" value="Hypothetical protein af1432"/>
    <property type="match status" value="1"/>
</dbReference>
<evidence type="ECO:0000313" key="3">
    <source>
        <dbReference type="EMBL" id="GFK93289.1"/>
    </source>
</evidence>
<protein>
    <submittedName>
        <fullName evidence="3">Ribonuclease Y</fullName>
        <ecNumber evidence="3">3.1.-.-</ecNumber>
    </submittedName>
</protein>
<keyword evidence="3" id="KW-0378">Hydrolase</keyword>
<dbReference type="RefSeq" id="WP_173082166.1">
    <property type="nucleotide sequence ID" value="NZ_BLTE01000003.1"/>
</dbReference>
<dbReference type="NCBIfam" id="TIGR00277">
    <property type="entry name" value="HDIG"/>
    <property type="match status" value="1"/>
</dbReference>
<proteinExistence type="predicted"/>
<evidence type="ECO:0000313" key="4">
    <source>
        <dbReference type="Proteomes" id="UP000494245"/>
    </source>
</evidence>
<gene>
    <name evidence="3" type="primary">rny_1</name>
    <name evidence="3" type="ORF">NNJEOMEG_01120</name>
</gene>
<keyword evidence="4" id="KW-1185">Reference proteome</keyword>
<feature type="domain" description="HDOD" evidence="2">
    <location>
        <begin position="141"/>
        <end position="336"/>
    </location>
</feature>
<dbReference type="InterPro" id="IPR006675">
    <property type="entry name" value="HDIG_dom"/>
</dbReference>
<accession>A0A6V8LT79</accession>
<dbReference type="EMBL" id="BLTE01000003">
    <property type="protein sequence ID" value="GFK93289.1"/>
    <property type="molecule type" value="Genomic_DNA"/>
</dbReference>
<dbReference type="PANTHER" id="PTHR33525:SF3">
    <property type="entry name" value="RIBONUCLEASE Y"/>
    <property type="match status" value="1"/>
</dbReference>
<dbReference type="AlphaFoldDB" id="A0A6V8LT79"/>
<feature type="compositionally biased region" description="Basic and acidic residues" evidence="1">
    <location>
        <begin position="116"/>
        <end position="131"/>
    </location>
</feature>
<comment type="caution">
    <text evidence="3">The sequence shown here is derived from an EMBL/GenBank/DDBJ whole genome shotgun (WGS) entry which is preliminary data.</text>
</comment>
<dbReference type="PANTHER" id="PTHR33525">
    <property type="match status" value="1"/>
</dbReference>
<name>A0A6V8LT79_9BACT</name>
<dbReference type="InterPro" id="IPR013976">
    <property type="entry name" value="HDOD"/>
</dbReference>
<dbReference type="InterPro" id="IPR052340">
    <property type="entry name" value="RNase_Y/CdgJ"/>
</dbReference>
<evidence type="ECO:0000256" key="1">
    <source>
        <dbReference type="SAM" id="MobiDB-lite"/>
    </source>
</evidence>
<reference evidence="3 4" key="2">
    <citation type="submission" date="2020-05" db="EMBL/GenBank/DDBJ databases">
        <title>Draft genome sequence of Desulfovibrio sp. strainFSS-1.</title>
        <authorList>
            <person name="Shimoshige H."/>
            <person name="Kobayashi H."/>
            <person name="Maekawa T."/>
        </authorList>
    </citation>
    <scope>NUCLEOTIDE SEQUENCE [LARGE SCALE GENOMIC DNA]</scope>
    <source>
        <strain evidence="3 4">SIID29052-01</strain>
    </source>
</reference>
<dbReference type="Pfam" id="PF08668">
    <property type="entry name" value="HDOD"/>
    <property type="match status" value="1"/>
</dbReference>
<sequence>MGTVYIEDLRPGMILSADVRSRQGRLLFSRGLILDDLSIQTLKFWGVTETLVDGHDQQALDRERIRSLDPALARRAWELAGERLSLSRQDHPAVRELRRVAFIHLVASGDSPPPPPRHDPPPPEPRKRPDLARLSGGAVKLASLPAVVAQVLEAIKDPNVSYAYVADVIGKDTSLSAKLLKLVNSALYGFPEPVDTISRAVTVVGANRLTSLALGVSLINVFDAIPRDLLDMRSFWTHSLACAVLARLLAVNAGHPNEERCFVAGLLHDIGRLVMLKNHPAHSLNAFWHARERNTALCGVEKELWSFDHAQLGARLLAAWKFPPSLERAVGEHHCADCKPPQQDAALVHLADVMAHALGIGQSGSPLAPPLSLPAWELINIPRSALGAAAAQAGRQLDDIERILLADHDAAAQAS</sequence>
<feature type="region of interest" description="Disordered" evidence="1">
    <location>
        <begin position="107"/>
        <end position="131"/>
    </location>
</feature>
<dbReference type="InterPro" id="IPR003607">
    <property type="entry name" value="HD/PDEase_dom"/>
</dbReference>
<dbReference type="CDD" id="cd00077">
    <property type="entry name" value="HDc"/>
    <property type="match status" value="1"/>
</dbReference>
<dbReference type="GO" id="GO:0016787">
    <property type="term" value="F:hydrolase activity"/>
    <property type="evidence" value="ECO:0007669"/>
    <property type="project" value="UniProtKB-KW"/>
</dbReference>
<dbReference type="EC" id="3.1.-.-" evidence="3"/>
<dbReference type="Proteomes" id="UP000494245">
    <property type="component" value="Unassembled WGS sequence"/>
</dbReference>
<reference evidence="3 4" key="1">
    <citation type="submission" date="2020-04" db="EMBL/GenBank/DDBJ databases">
        <authorList>
            <consortium name="Desulfovibrio sp. FSS-1 genome sequencing consortium"/>
            <person name="Shimoshige H."/>
            <person name="Kobayashi H."/>
            <person name="Maekawa T."/>
        </authorList>
    </citation>
    <scope>NUCLEOTIDE SEQUENCE [LARGE SCALE GENOMIC DNA]</scope>
    <source>
        <strain evidence="3 4">SIID29052-01</strain>
    </source>
</reference>
<dbReference type="PROSITE" id="PS51833">
    <property type="entry name" value="HDOD"/>
    <property type="match status" value="1"/>
</dbReference>